<dbReference type="EMBL" id="JABAFG010000007">
    <property type="protein sequence ID" value="NME28081.1"/>
    <property type="molecule type" value="Genomic_DNA"/>
</dbReference>
<dbReference type="InterPro" id="IPR009711">
    <property type="entry name" value="UPF0473"/>
</dbReference>
<proteinExistence type="predicted"/>
<dbReference type="KEGG" id="mhw:ACT01_00210"/>
<dbReference type="RefSeq" id="WP_113855000.1">
    <property type="nucleotide sequence ID" value="NZ_CP011940.1"/>
</dbReference>
<dbReference type="AlphaFoldDB" id="A0A848BP35"/>
<reference evidence="1 4" key="2">
    <citation type="submission" date="2024-10" db="EMBL/GenBank/DDBJ databases">
        <authorList>
            <person name="Sang B.-I."/>
            <person name="Prabhaharan D."/>
        </authorList>
    </citation>
    <scope>NUCLEOTIDE SEQUENCE [LARGE SCALE GENOMIC DNA]</scope>
    <source>
        <strain evidence="1 4">MH</strain>
    </source>
</reference>
<gene>
    <name evidence="1" type="ORF">ACGTZG_10410</name>
    <name evidence="2" type="ORF">HF872_05520</name>
</gene>
<dbReference type="Pfam" id="PF06949">
    <property type="entry name" value="DUF1292"/>
    <property type="match status" value="1"/>
</dbReference>
<dbReference type="EMBL" id="JBIEKR010000008">
    <property type="protein sequence ID" value="MFG6273603.1"/>
    <property type="molecule type" value="Genomic_DNA"/>
</dbReference>
<dbReference type="Proteomes" id="UP001605989">
    <property type="component" value="Unassembled WGS sequence"/>
</dbReference>
<dbReference type="Proteomes" id="UP000591071">
    <property type="component" value="Unassembled WGS sequence"/>
</dbReference>
<keyword evidence="4" id="KW-1185">Reference proteome</keyword>
<comment type="caution">
    <text evidence="2">The sequence shown here is derived from an EMBL/GenBank/DDBJ whole genome shotgun (WGS) entry which is preliminary data.</text>
</comment>
<reference evidence="2 3" key="1">
    <citation type="submission" date="2020-04" db="EMBL/GenBank/DDBJ databases">
        <authorList>
            <person name="Hitch T.C.A."/>
            <person name="Wylensek D."/>
            <person name="Clavel T."/>
        </authorList>
    </citation>
    <scope>NUCLEOTIDE SEQUENCE [LARGE SCALE GENOMIC DNA]</scope>
    <source>
        <strain evidence="2 3">Oil-RF-744-FAT-WT-6-1</strain>
    </source>
</reference>
<dbReference type="OrthoDB" id="1624575at2"/>
<evidence type="ECO:0000313" key="4">
    <source>
        <dbReference type="Proteomes" id="UP001605989"/>
    </source>
</evidence>
<name>A0A848BP35_9FIRM</name>
<protein>
    <submittedName>
        <fullName evidence="2">DUF1292 domain-containing protein</fullName>
    </submittedName>
</protein>
<evidence type="ECO:0000313" key="1">
    <source>
        <dbReference type="EMBL" id="MFG6273603.1"/>
    </source>
</evidence>
<evidence type="ECO:0000313" key="3">
    <source>
        <dbReference type="Proteomes" id="UP000591071"/>
    </source>
</evidence>
<organism evidence="2 3">
    <name type="scientific">Megasphaera hexanoica</name>
    <dbReference type="NCBI Taxonomy" id="1675036"/>
    <lineage>
        <taxon>Bacteria</taxon>
        <taxon>Bacillati</taxon>
        <taxon>Bacillota</taxon>
        <taxon>Negativicutes</taxon>
        <taxon>Veillonellales</taxon>
        <taxon>Veillonellaceae</taxon>
        <taxon>Megasphaera</taxon>
    </lineage>
</organism>
<sequence length="92" mass="10237">MAEDMLEEVEVITVTGDDGQEEYYSVDVTIPYAGKEFAVLVPYSEEEDSPAEGDAIIARLDEEDGETVYVAPTDEEFEAVLHAYDKLVEDEP</sequence>
<accession>A0A848BP35</accession>
<evidence type="ECO:0000313" key="2">
    <source>
        <dbReference type="EMBL" id="NME28081.1"/>
    </source>
</evidence>